<dbReference type="RefSeq" id="XP_024348596.1">
    <property type="nucleotide sequence ID" value="XM_024496973.1"/>
</dbReference>
<reference evidence="2 3" key="1">
    <citation type="journal article" date="2013" name="Nat. Genet.">
        <title>The genome of the hydatid tapeworm Echinococcus granulosus.</title>
        <authorList>
            <person name="Zheng H."/>
            <person name="Zhang W."/>
            <person name="Zhang L."/>
            <person name="Zhang Z."/>
            <person name="Li J."/>
            <person name="Lu G."/>
            <person name="Zhu Y."/>
            <person name="Wang Y."/>
            <person name="Huang Y."/>
            <person name="Liu J."/>
            <person name="Kang H."/>
            <person name="Chen J."/>
            <person name="Wang L."/>
            <person name="Chen A."/>
            <person name="Yu S."/>
            <person name="Gao Z."/>
            <person name="Jin L."/>
            <person name="Gu W."/>
            <person name="Wang Z."/>
            <person name="Zhao L."/>
            <person name="Shi B."/>
            <person name="Wen H."/>
            <person name="Lin R."/>
            <person name="Jones M.K."/>
            <person name="Brejova B."/>
            <person name="Vinar T."/>
            <person name="Zhao G."/>
            <person name="McManus D.P."/>
            <person name="Chen Z."/>
            <person name="Zhou Y."/>
            <person name="Wang S."/>
        </authorList>
    </citation>
    <scope>NUCLEOTIDE SEQUENCE [LARGE SCALE GENOMIC DNA]</scope>
</reference>
<dbReference type="InterPro" id="IPR036179">
    <property type="entry name" value="Ig-like_dom_sf"/>
</dbReference>
<dbReference type="EMBL" id="APAU02000085">
    <property type="protein sequence ID" value="EUB57400.1"/>
    <property type="molecule type" value="Genomic_DNA"/>
</dbReference>
<dbReference type="SUPFAM" id="SSF48726">
    <property type="entry name" value="Immunoglobulin"/>
    <property type="match status" value="1"/>
</dbReference>
<proteinExistence type="predicted"/>
<dbReference type="OrthoDB" id="10253954at2759"/>
<keyword evidence="3" id="KW-1185">Reference proteome</keyword>
<dbReference type="Gene3D" id="2.60.40.10">
    <property type="entry name" value="Immunoglobulins"/>
    <property type="match status" value="1"/>
</dbReference>
<keyword evidence="2" id="KW-0675">Receptor</keyword>
<dbReference type="Pfam" id="PF07679">
    <property type="entry name" value="I-set"/>
    <property type="match status" value="1"/>
</dbReference>
<evidence type="ECO:0000313" key="2">
    <source>
        <dbReference type="EMBL" id="EUB57400.1"/>
    </source>
</evidence>
<dbReference type="InterPro" id="IPR013783">
    <property type="entry name" value="Ig-like_fold"/>
</dbReference>
<organism evidence="2 3">
    <name type="scientific">Echinococcus granulosus</name>
    <name type="common">Hydatid tapeworm</name>
    <dbReference type="NCBI Taxonomy" id="6210"/>
    <lineage>
        <taxon>Eukaryota</taxon>
        <taxon>Metazoa</taxon>
        <taxon>Spiralia</taxon>
        <taxon>Lophotrochozoa</taxon>
        <taxon>Platyhelminthes</taxon>
        <taxon>Cestoda</taxon>
        <taxon>Eucestoda</taxon>
        <taxon>Cyclophyllidea</taxon>
        <taxon>Taeniidae</taxon>
        <taxon>Echinococcus</taxon>
        <taxon>Echinococcus granulosus group</taxon>
    </lineage>
</organism>
<gene>
    <name evidence="2" type="ORF">EGR_07724</name>
</gene>
<evidence type="ECO:0000259" key="1">
    <source>
        <dbReference type="PROSITE" id="PS50835"/>
    </source>
</evidence>
<dbReference type="GeneID" id="36343439"/>
<protein>
    <submittedName>
        <fullName evidence="2">Receptor tyrosine phosphatase type r2a</fullName>
    </submittedName>
</protein>
<dbReference type="InterPro" id="IPR007110">
    <property type="entry name" value="Ig-like_dom"/>
</dbReference>
<comment type="caution">
    <text evidence="2">The sequence shown here is derived from an EMBL/GenBank/DDBJ whole genome shotgun (WGS) entry which is preliminary data.</text>
</comment>
<dbReference type="PROSITE" id="PS50835">
    <property type="entry name" value="IG_LIKE"/>
    <property type="match status" value="1"/>
</dbReference>
<dbReference type="InterPro" id="IPR013098">
    <property type="entry name" value="Ig_I-set"/>
</dbReference>
<accession>W6U8A1</accession>
<dbReference type="CTD" id="36343439"/>
<evidence type="ECO:0000313" key="3">
    <source>
        <dbReference type="Proteomes" id="UP000019149"/>
    </source>
</evidence>
<sequence length="138" mass="15682">MCGATTVLQCNRKFWPATLKTIETSPKRLQISEEKNLLKALFFRKSNCPFSPSGFPRFLNVFSVIVAKKNDKVELECRTQGEPSPLVRWFKDSTPIDLTNTRFLVTPKWLDEVKILPPLISRRDNGLVPTLTSLEGST</sequence>
<dbReference type="KEGG" id="egl:EGR_07724"/>
<dbReference type="AlphaFoldDB" id="W6U8A1"/>
<dbReference type="Proteomes" id="UP000019149">
    <property type="component" value="Unassembled WGS sequence"/>
</dbReference>
<name>W6U8A1_ECHGR</name>
<feature type="domain" description="Ig-like" evidence="1">
    <location>
        <begin position="56"/>
        <end position="93"/>
    </location>
</feature>